<reference evidence="12 13" key="1">
    <citation type="journal article" date="2016" name="Nat. Commun.">
        <title>Thousands of microbial genomes shed light on interconnected biogeochemical processes in an aquifer system.</title>
        <authorList>
            <person name="Anantharaman K."/>
            <person name="Brown C.T."/>
            <person name="Hug L.A."/>
            <person name="Sharon I."/>
            <person name="Castelle C.J."/>
            <person name="Probst A.J."/>
            <person name="Thomas B.C."/>
            <person name="Singh A."/>
            <person name="Wilkins M.J."/>
            <person name="Karaoz U."/>
            <person name="Brodie E.L."/>
            <person name="Williams K.H."/>
            <person name="Hubbard S.S."/>
            <person name="Banfield J.F."/>
        </authorList>
    </citation>
    <scope>NUCLEOTIDE SEQUENCE [LARGE SCALE GENOMIC DNA]</scope>
</reference>
<dbReference type="Proteomes" id="UP000178726">
    <property type="component" value="Unassembled WGS sequence"/>
</dbReference>
<evidence type="ECO:0000256" key="6">
    <source>
        <dbReference type="ARBA" id="ARBA00022989"/>
    </source>
</evidence>
<name>A0A1F6NAF3_9BACT</name>
<evidence type="ECO:0000256" key="9">
    <source>
        <dbReference type="RuleBase" id="RU003945"/>
    </source>
</evidence>
<keyword evidence="2" id="KW-0813">Transport</keyword>
<dbReference type="GO" id="GO:0051205">
    <property type="term" value="P:protein insertion into membrane"/>
    <property type="evidence" value="ECO:0007669"/>
    <property type="project" value="TreeGrafter"/>
</dbReference>
<feature type="transmembrane region" description="Helical" evidence="10">
    <location>
        <begin position="7"/>
        <end position="24"/>
    </location>
</feature>
<dbReference type="AlphaFoldDB" id="A0A1F6NAF3"/>
<feature type="transmembrane region" description="Helical" evidence="10">
    <location>
        <begin position="92"/>
        <end position="115"/>
    </location>
</feature>
<dbReference type="STRING" id="1798689.A3I29_02310"/>
<keyword evidence="8" id="KW-0143">Chaperone</keyword>
<organism evidence="12 13">
    <name type="scientific">Candidatus Magasanikbacteria bacterium RIFCSPLOWO2_02_FULL_44_11</name>
    <dbReference type="NCBI Taxonomy" id="1798689"/>
    <lineage>
        <taxon>Bacteria</taxon>
        <taxon>Candidatus Magasanikiibacteriota</taxon>
    </lineage>
</organism>
<keyword evidence="6 10" id="KW-1133">Transmembrane helix</keyword>
<keyword evidence="7 10" id="KW-0472">Membrane</keyword>
<keyword evidence="5" id="KW-0653">Protein transport</keyword>
<comment type="caution">
    <text evidence="12">The sequence shown here is derived from an EMBL/GenBank/DDBJ whole genome shotgun (WGS) entry which is preliminary data.</text>
</comment>
<evidence type="ECO:0000256" key="3">
    <source>
        <dbReference type="ARBA" id="ARBA00022475"/>
    </source>
</evidence>
<dbReference type="InterPro" id="IPR001708">
    <property type="entry name" value="YidC/ALB3/OXA1/COX18"/>
</dbReference>
<sequence length="255" mass="28472">MTDIFHIVLYKPIFNLLVAFYNILPGHDLGVVILLLTIVIRAILYPFTGASIKAQKSMQELQPKLAEINETYKSEPQKRAQAMMELYKTHKVNPLTSCLPVLIQLPFLIALFLVLRDGIASTNLTQNLYPFIQNPGQLSPISLGFLDLSKPNYVLAVLAGLAQFWQAKSMTRKQPPKGAGAGAKDESMTAVMNKQMLYMMPVLTVILGFRFAAGLTLYWFLSTALMVVQQWFISRNDKPGTPKNDPKVIEGQIVS</sequence>
<feature type="domain" description="Membrane insertase YidC/Oxa/ALB C-terminal" evidence="11">
    <location>
        <begin position="30"/>
        <end position="235"/>
    </location>
</feature>
<evidence type="ECO:0000256" key="1">
    <source>
        <dbReference type="ARBA" id="ARBA00004651"/>
    </source>
</evidence>
<dbReference type="EMBL" id="MFQK01000020">
    <property type="protein sequence ID" value="OGH80887.1"/>
    <property type="molecule type" value="Genomic_DNA"/>
</dbReference>
<gene>
    <name evidence="12" type="ORF">A3I29_02310</name>
</gene>
<dbReference type="GO" id="GO:0015031">
    <property type="term" value="P:protein transport"/>
    <property type="evidence" value="ECO:0007669"/>
    <property type="project" value="UniProtKB-KW"/>
</dbReference>
<dbReference type="PANTHER" id="PTHR12428">
    <property type="entry name" value="OXA1"/>
    <property type="match status" value="1"/>
</dbReference>
<evidence type="ECO:0000313" key="12">
    <source>
        <dbReference type="EMBL" id="OGH80887.1"/>
    </source>
</evidence>
<protein>
    <recommendedName>
        <fullName evidence="11">Membrane insertase YidC/Oxa/ALB C-terminal domain-containing protein</fullName>
    </recommendedName>
</protein>
<keyword evidence="4 9" id="KW-0812">Transmembrane</keyword>
<evidence type="ECO:0000313" key="13">
    <source>
        <dbReference type="Proteomes" id="UP000178726"/>
    </source>
</evidence>
<feature type="transmembrane region" description="Helical" evidence="10">
    <location>
        <begin position="197"/>
        <end position="221"/>
    </location>
</feature>
<dbReference type="CDD" id="cd20070">
    <property type="entry name" value="5TM_YidC_Alb3"/>
    <property type="match status" value="1"/>
</dbReference>
<evidence type="ECO:0000256" key="5">
    <source>
        <dbReference type="ARBA" id="ARBA00022927"/>
    </source>
</evidence>
<comment type="subcellular location">
    <subcellularLocation>
        <location evidence="1">Cell membrane</location>
        <topology evidence="1">Multi-pass membrane protein</topology>
    </subcellularLocation>
    <subcellularLocation>
        <location evidence="9">Membrane</location>
        <topology evidence="9">Multi-pass membrane protein</topology>
    </subcellularLocation>
</comment>
<dbReference type="GO" id="GO:0005886">
    <property type="term" value="C:plasma membrane"/>
    <property type="evidence" value="ECO:0007669"/>
    <property type="project" value="UniProtKB-SubCell"/>
</dbReference>
<evidence type="ECO:0000256" key="2">
    <source>
        <dbReference type="ARBA" id="ARBA00022448"/>
    </source>
</evidence>
<evidence type="ECO:0000256" key="7">
    <source>
        <dbReference type="ARBA" id="ARBA00023136"/>
    </source>
</evidence>
<comment type="similarity">
    <text evidence="9">Belongs to the OXA1/ALB3/YidC family.</text>
</comment>
<keyword evidence="3" id="KW-1003">Cell membrane</keyword>
<evidence type="ECO:0000256" key="10">
    <source>
        <dbReference type="SAM" id="Phobius"/>
    </source>
</evidence>
<evidence type="ECO:0000256" key="8">
    <source>
        <dbReference type="ARBA" id="ARBA00023186"/>
    </source>
</evidence>
<dbReference type="Pfam" id="PF02096">
    <property type="entry name" value="60KD_IMP"/>
    <property type="match status" value="1"/>
</dbReference>
<proteinExistence type="inferred from homology"/>
<dbReference type="InterPro" id="IPR028055">
    <property type="entry name" value="YidC/Oxa/ALB_C"/>
</dbReference>
<dbReference type="PANTHER" id="PTHR12428:SF65">
    <property type="entry name" value="CYTOCHROME C OXIDASE ASSEMBLY PROTEIN COX18, MITOCHONDRIAL"/>
    <property type="match status" value="1"/>
</dbReference>
<dbReference type="NCBIfam" id="TIGR03592">
    <property type="entry name" value="yidC_oxa1_cterm"/>
    <property type="match status" value="1"/>
</dbReference>
<feature type="transmembrane region" description="Helical" evidence="10">
    <location>
        <begin position="30"/>
        <end position="48"/>
    </location>
</feature>
<dbReference type="InterPro" id="IPR047196">
    <property type="entry name" value="YidC_ALB_C"/>
</dbReference>
<evidence type="ECO:0000259" key="11">
    <source>
        <dbReference type="Pfam" id="PF02096"/>
    </source>
</evidence>
<evidence type="ECO:0000256" key="4">
    <source>
        <dbReference type="ARBA" id="ARBA00022692"/>
    </source>
</evidence>
<dbReference type="GO" id="GO:0032977">
    <property type="term" value="F:membrane insertase activity"/>
    <property type="evidence" value="ECO:0007669"/>
    <property type="project" value="InterPro"/>
</dbReference>
<accession>A0A1F6NAF3</accession>